<gene>
    <name evidence="2" type="ORF">QYE76_057913</name>
</gene>
<dbReference type="InterPro" id="IPR001810">
    <property type="entry name" value="F-box_dom"/>
</dbReference>
<dbReference type="Pfam" id="PF23635">
    <property type="entry name" value="Beta-prop_AT5G49610-like"/>
    <property type="match status" value="1"/>
</dbReference>
<dbReference type="Pfam" id="PF12937">
    <property type="entry name" value="F-box-like"/>
    <property type="match status" value="1"/>
</dbReference>
<reference evidence="2" key="1">
    <citation type="submission" date="2023-07" db="EMBL/GenBank/DDBJ databases">
        <title>A chromosome-level genome assembly of Lolium multiflorum.</title>
        <authorList>
            <person name="Chen Y."/>
            <person name="Copetti D."/>
            <person name="Kolliker R."/>
            <person name="Studer B."/>
        </authorList>
    </citation>
    <scope>NUCLEOTIDE SEQUENCE</scope>
    <source>
        <strain evidence="2">02402/16</strain>
        <tissue evidence="2">Leaf</tissue>
    </source>
</reference>
<dbReference type="SMART" id="SM00256">
    <property type="entry name" value="FBOX"/>
    <property type="match status" value="1"/>
</dbReference>
<dbReference type="PANTHER" id="PTHR32133">
    <property type="entry name" value="OS07G0120400 PROTEIN"/>
    <property type="match status" value="1"/>
</dbReference>
<dbReference type="InterPro" id="IPR036047">
    <property type="entry name" value="F-box-like_dom_sf"/>
</dbReference>
<keyword evidence="3" id="KW-1185">Reference proteome</keyword>
<sequence length="365" mass="41272">MTTSLPEELHLEILKRLLPSPQVLARASAVCKEWHRVVNDPVFLHELYRARRGAPVTLGFFHNFDDLARRFVHVDEAGPARFTFDSVDHNMRKWKFLDCCHGRVLLHDELWYRFLVWQPMTGDHHLVSNAGSFNRRHSGAALICECARDGGGDDRCTPCNSSHFRLAVVSNDMVTDCLHASVFSSVTGKWTASAAELPPTNQIRPEPCVIVGKTLYQPLFDYLVLAFDTDHGTLTTFERPKFGHVRLFKSEDGVLGLAGVLGFMLSVWVRDADAWVTRKTVDLSQILPIQAMQSQNRNPWFTFMPVKIIGVADGGHDLFLLTEVGIFLFCVDSMELKKVHQATHNMKTVYPYGAFYRPPTARTST</sequence>
<accession>A0AAD8T546</accession>
<protein>
    <recommendedName>
        <fullName evidence="1">F-box domain-containing protein</fullName>
    </recommendedName>
</protein>
<dbReference type="Gene3D" id="1.20.1280.50">
    <property type="match status" value="1"/>
</dbReference>
<dbReference type="EMBL" id="JAUUTY010000003">
    <property type="protein sequence ID" value="KAK1669754.1"/>
    <property type="molecule type" value="Genomic_DNA"/>
</dbReference>
<comment type="caution">
    <text evidence="2">The sequence shown here is derived from an EMBL/GenBank/DDBJ whole genome shotgun (WGS) entry which is preliminary data.</text>
</comment>
<dbReference type="PANTHER" id="PTHR32133:SF383">
    <property type="entry name" value="OS10G0144800 PROTEIN"/>
    <property type="match status" value="1"/>
</dbReference>
<dbReference type="InterPro" id="IPR056594">
    <property type="entry name" value="AT5G49610-like_b-prop"/>
</dbReference>
<evidence type="ECO:0000313" key="2">
    <source>
        <dbReference type="EMBL" id="KAK1669754.1"/>
    </source>
</evidence>
<dbReference type="Proteomes" id="UP001231189">
    <property type="component" value="Unassembled WGS sequence"/>
</dbReference>
<dbReference type="SUPFAM" id="SSF81383">
    <property type="entry name" value="F-box domain"/>
    <property type="match status" value="1"/>
</dbReference>
<name>A0AAD8T546_LOLMU</name>
<proteinExistence type="predicted"/>
<dbReference type="AlphaFoldDB" id="A0AAD8T546"/>
<evidence type="ECO:0000313" key="3">
    <source>
        <dbReference type="Proteomes" id="UP001231189"/>
    </source>
</evidence>
<dbReference type="PROSITE" id="PS50181">
    <property type="entry name" value="FBOX"/>
    <property type="match status" value="1"/>
</dbReference>
<evidence type="ECO:0000259" key="1">
    <source>
        <dbReference type="PROSITE" id="PS50181"/>
    </source>
</evidence>
<feature type="domain" description="F-box" evidence="1">
    <location>
        <begin position="1"/>
        <end position="51"/>
    </location>
</feature>
<organism evidence="2 3">
    <name type="scientific">Lolium multiflorum</name>
    <name type="common">Italian ryegrass</name>
    <name type="synonym">Lolium perenne subsp. multiflorum</name>
    <dbReference type="NCBI Taxonomy" id="4521"/>
    <lineage>
        <taxon>Eukaryota</taxon>
        <taxon>Viridiplantae</taxon>
        <taxon>Streptophyta</taxon>
        <taxon>Embryophyta</taxon>
        <taxon>Tracheophyta</taxon>
        <taxon>Spermatophyta</taxon>
        <taxon>Magnoliopsida</taxon>
        <taxon>Liliopsida</taxon>
        <taxon>Poales</taxon>
        <taxon>Poaceae</taxon>
        <taxon>BOP clade</taxon>
        <taxon>Pooideae</taxon>
        <taxon>Poodae</taxon>
        <taxon>Poeae</taxon>
        <taxon>Poeae Chloroplast Group 2 (Poeae type)</taxon>
        <taxon>Loliodinae</taxon>
        <taxon>Loliinae</taxon>
        <taxon>Lolium</taxon>
    </lineage>
</organism>